<dbReference type="InterPro" id="IPR002130">
    <property type="entry name" value="Cyclophilin-type_PPIase_dom"/>
</dbReference>
<evidence type="ECO:0000256" key="3">
    <source>
        <dbReference type="ARBA" id="ARBA00023242"/>
    </source>
</evidence>
<feature type="transmembrane region" description="Helical" evidence="5">
    <location>
        <begin position="84"/>
        <end position="109"/>
    </location>
</feature>
<dbReference type="Proteomes" id="UP000053593">
    <property type="component" value="Unassembled WGS sequence"/>
</dbReference>
<gene>
    <name evidence="7" type="ORF">GYMLUDRAFT_177579</name>
</gene>
<sequence>TSGPVTMDTTAGEIDIELWSKETPQACRTFLALAMGRHYDGVIFRRVVPWSLVGTGDKTGTILGGESFYGGMLLLPNMTRHGGIHTGLAVLPFDYLASPCFTFVYLPLIPYRCPNRCSISLFLFLSSFLPILVFSLFVFHIFLSP</sequence>
<accession>A0A0D0BHI8</accession>
<dbReference type="InterPro" id="IPR044666">
    <property type="entry name" value="Cyclophilin_A-like"/>
</dbReference>
<dbReference type="GO" id="GO:0003755">
    <property type="term" value="F:peptidyl-prolyl cis-trans isomerase activity"/>
    <property type="evidence" value="ECO:0007669"/>
    <property type="project" value="UniProtKB-EC"/>
</dbReference>
<dbReference type="HOGENOM" id="CLU_1791457_0_0_1"/>
<organism evidence="7 8">
    <name type="scientific">Collybiopsis luxurians FD-317 M1</name>
    <dbReference type="NCBI Taxonomy" id="944289"/>
    <lineage>
        <taxon>Eukaryota</taxon>
        <taxon>Fungi</taxon>
        <taxon>Dikarya</taxon>
        <taxon>Basidiomycota</taxon>
        <taxon>Agaricomycotina</taxon>
        <taxon>Agaricomycetes</taxon>
        <taxon>Agaricomycetidae</taxon>
        <taxon>Agaricales</taxon>
        <taxon>Marasmiineae</taxon>
        <taxon>Omphalotaceae</taxon>
        <taxon>Collybiopsis</taxon>
        <taxon>Collybiopsis luxurians</taxon>
    </lineage>
</organism>
<dbReference type="GO" id="GO:0071013">
    <property type="term" value="C:catalytic step 2 spliceosome"/>
    <property type="evidence" value="ECO:0007669"/>
    <property type="project" value="TreeGrafter"/>
</dbReference>
<dbReference type="OrthoDB" id="442970at2759"/>
<keyword evidence="3" id="KW-0539">Nucleus</keyword>
<dbReference type="EMBL" id="KN834818">
    <property type="protein sequence ID" value="KIK54246.1"/>
    <property type="molecule type" value="Genomic_DNA"/>
</dbReference>
<dbReference type="InterPro" id="IPR029000">
    <property type="entry name" value="Cyclophilin-like_dom_sf"/>
</dbReference>
<dbReference type="AlphaFoldDB" id="A0A0D0BHI8"/>
<keyword evidence="5" id="KW-1133">Transmembrane helix</keyword>
<feature type="domain" description="PPIase cyclophilin-type" evidence="6">
    <location>
        <begin position="5"/>
        <end position="61"/>
    </location>
</feature>
<dbReference type="Gene3D" id="2.40.100.10">
    <property type="entry name" value="Cyclophilin-like"/>
    <property type="match status" value="1"/>
</dbReference>
<evidence type="ECO:0000256" key="5">
    <source>
        <dbReference type="SAM" id="Phobius"/>
    </source>
</evidence>
<dbReference type="SUPFAM" id="SSF50891">
    <property type="entry name" value="Cyclophilin-like"/>
    <property type="match status" value="1"/>
</dbReference>
<evidence type="ECO:0000259" key="6">
    <source>
        <dbReference type="Pfam" id="PF00160"/>
    </source>
</evidence>
<evidence type="ECO:0000256" key="2">
    <source>
        <dbReference type="ARBA" id="ARBA00004123"/>
    </source>
</evidence>
<keyword evidence="5" id="KW-0472">Membrane</keyword>
<evidence type="ECO:0000256" key="1">
    <source>
        <dbReference type="ARBA" id="ARBA00000971"/>
    </source>
</evidence>
<feature type="transmembrane region" description="Helical" evidence="5">
    <location>
        <begin position="121"/>
        <end position="143"/>
    </location>
</feature>
<dbReference type="Pfam" id="PF00160">
    <property type="entry name" value="Pro_isomerase"/>
    <property type="match status" value="1"/>
</dbReference>
<proteinExistence type="inferred from homology"/>
<keyword evidence="8" id="KW-1185">Reference proteome</keyword>
<keyword evidence="5" id="KW-0812">Transmembrane</keyword>
<evidence type="ECO:0000313" key="7">
    <source>
        <dbReference type="EMBL" id="KIK54246.1"/>
    </source>
</evidence>
<comment type="subcellular location">
    <subcellularLocation>
        <location evidence="2">Nucleus</location>
    </subcellularLocation>
</comment>
<dbReference type="PANTHER" id="PTHR45625:SF6">
    <property type="entry name" value="SPLICEOSOME-ASSOCIATED PROTEIN CWC27 HOMOLOG"/>
    <property type="match status" value="1"/>
</dbReference>
<dbReference type="PANTHER" id="PTHR45625">
    <property type="entry name" value="PEPTIDYL-PROLYL CIS-TRANS ISOMERASE-RELATED"/>
    <property type="match status" value="1"/>
</dbReference>
<reference evidence="7 8" key="1">
    <citation type="submission" date="2014-04" db="EMBL/GenBank/DDBJ databases">
        <title>Evolutionary Origins and Diversification of the Mycorrhizal Mutualists.</title>
        <authorList>
            <consortium name="DOE Joint Genome Institute"/>
            <consortium name="Mycorrhizal Genomics Consortium"/>
            <person name="Kohler A."/>
            <person name="Kuo A."/>
            <person name="Nagy L.G."/>
            <person name="Floudas D."/>
            <person name="Copeland A."/>
            <person name="Barry K.W."/>
            <person name="Cichocki N."/>
            <person name="Veneault-Fourrey C."/>
            <person name="LaButti K."/>
            <person name="Lindquist E.A."/>
            <person name="Lipzen A."/>
            <person name="Lundell T."/>
            <person name="Morin E."/>
            <person name="Murat C."/>
            <person name="Riley R."/>
            <person name="Ohm R."/>
            <person name="Sun H."/>
            <person name="Tunlid A."/>
            <person name="Henrissat B."/>
            <person name="Grigoriev I.V."/>
            <person name="Hibbett D.S."/>
            <person name="Martin F."/>
        </authorList>
    </citation>
    <scope>NUCLEOTIDE SEQUENCE [LARGE SCALE GENOMIC DNA]</scope>
    <source>
        <strain evidence="7 8">FD-317 M1</strain>
    </source>
</reference>
<evidence type="ECO:0000313" key="8">
    <source>
        <dbReference type="Proteomes" id="UP000053593"/>
    </source>
</evidence>
<name>A0A0D0BHI8_9AGAR</name>
<protein>
    <recommendedName>
        <fullName evidence="6">PPIase cyclophilin-type domain-containing protein</fullName>
    </recommendedName>
</protein>
<feature type="non-terminal residue" evidence="7">
    <location>
        <position position="1"/>
    </location>
</feature>
<comment type="similarity">
    <text evidence="4">Belongs to the cyclophilin-type PPIase family. CWC27 subfamily.</text>
</comment>
<comment type="catalytic activity">
    <reaction evidence="1">
        <text>[protein]-peptidylproline (omega=180) = [protein]-peptidylproline (omega=0)</text>
        <dbReference type="Rhea" id="RHEA:16237"/>
        <dbReference type="Rhea" id="RHEA-COMP:10747"/>
        <dbReference type="Rhea" id="RHEA-COMP:10748"/>
        <dbReference type="ChEBI" id="CHEBI:83833"/>
        <dbReference type="ChEBI" id="CHEBI:83834"/>
        <dbReference type="EC" id="5.2.1.8"/>
    </reaction>
</comment>
<evidence type="ECO:0000256" key="4">
    <source>
        <dbReference type="ARBA" id="ARBA00038509"/>
    </source>
</evidence>